<protein>
    <recommendedName>
        <fullName evidence="6">DED domain-containing protein</fullName>
    </recommendedName>
</protein>
<dbReference type="Pfam" id="PF01335">
    <property type="entry name" value="DED"/>
    <property type="match status" value="2"/>
</dbReference>
<dbReference type="PROSITE" id="PS50297">
    <property type="entry name" value="ANK_REP_REGION"/>
    <property type="match status" value="16"/>
</dbReference>
<dbReference type="SUPFAM" id="SSF48403">
    <property type="entry name" value="Ankyrin repeat"/>
    <property type="match status" value="2"/>
</dbReference>
<dbReference type="SMART" id="SM00031">
    <property type="entry name" value="DED"/>
    <property type="match status" value="2"/>
</dbReference>
<feature type="domain" description="DED" evidence="6">
    <location>
        <begin position="5"/>
        <end position="83"/>
    </location>
</feature>
<dbReference type="InterPro" id="IPR001875">
    <property type="entry name" value="DED_dom"/>
</dbReference>
<evidence type="ECO:0000313" key="8">
    <source>
        <dbReference type="Proteomes" id="UP001159428"/>
    </source>
</evidence>
<feature type="repeat" description="ANK" evidence="3">
    <location>
        <begin position="868"/>
        <end position="900"/>
    </location>
</feature>
<dbReference type="Gene3D" id="1.10.533.10">
    <property type="entry name" value="Death Domain, Fas"/>
    <property type="match status" value="2"/>
</dbReference>
<dbReference type="InterPro" id="IPR011029">
    <property type="entry name" value="DEATH-like_dom_sf"/>
</dbReference>
<comment type="caution">
    <text evidence="7">The sequence shown here is derived from an EMBL/GenBank/DDBJ whole genome shotgun (WGS) entry which is preliminary data.</text>
</comment>
<evidence type="ECO:0000256" key="2">
    <source>
        <dbReference type="ARBA" id="ARBA00023043"/>
    </source>
</evidence>
<keyword evidence="8" id="KW-1185">Reference proteome</keyword>
<dbReference type="PANTHER" id="PTHR24198">
    <property type="entry name" value="ANKYRIN REPEAT AND PROTEIN KINASE DOMAIN-CONTAINING PROTEIN"/>
    <property type="match status" value="1"/>
</dbReference>
<evidence type="ECO:0000259" key="6">
    <source>
        <dbReference type="PROSITE" id="PS50168"/>
    </source>
</evidence>
<gene>
    <name evidence="7" type="ORF">PMEA_00020669</name>
</gene>
<dbReference type="Gene3D" id="1.25.40.20">
    <property type="entry name" value="Ankyrin repeat-containing domain"/>
    <property type="match status" value="3"/>
</dbReference>
<name>A0AAU9XEE4_9CNID</name>
<evidence type="ECO:0000256" key="3">
    <source>
        <dbReference type="PROSITE-ProRule" id="PRU00023"/>
    </source>
</evidence>
<feature type="repeat" description="ANK" evidence="3">
    <location>
        <begin position="670"/>
        <end position="702"/>
    </location>
</feature>
<dbReference type="InterPro" id="IPR002110">
    <property type="entry name" value="Ankyrin_rpt"/>
</dbReference>
<dbReference type="PANTHER" id="PTHR24198:SF165">
    <property type="entry name" value="ANKYRIN REPEAT-CONTAINING PROTEIN-RELATED"/>
    <property type="match status" value="1"/>
</dbReference>
<keyword evidence="4" id="KW-0175">Coiled coil</keyword>
<sequence>MSYVEYNHLLFEISQRLDQLNQHEHLLLMCRGLVASRPEDIPNALSLFRELEDRNNLAIDQVELWKELLKAVGEWSLFQKVRKFEDKRKEYKELLEQISRALDESNQLQQLVAVCTEREALEENERNTQTARILFEKLERRGIFAFSRLDFLKGILSGIERQDLVKKVQGFEKRRIDEDEFERRKAQAGSIVAAARVVGGRVLNMKTVCGVAAAGITLLTVHEILTRWPTYDQLVTSFQKCVLPAGSRLIEVGQGCVCFTIQVDNLMGLTALWNMYEDGGLKKRLFDFFVTDEMKTRAGGEENVELTVTIEKEEYEKAYFELVQEADGNQRRPLERGVRRHSDSVLSLPPRTDENSPTTIAQLKNQVKSLEERIEAVETQMVQFEKDHGRKATEIIPAEEVQNASYERLGDKPWRIDEHKWNLTKMYVESLPLETKSLMSEASDSGMGTERAPSELDVDIGGKLDTETVTGDDWNSLPSAVRTGNFAIIEDMLSRGLDINTKNNDGNTALISAASTGKRDAVKYLLEKGADPFIEGHSGINPLHAASKDGNVAIIEMVMSRGLDVNSKGNTGITPLMVAAEFGKIEAVNYLLDKGADLFIRDQLGRNSLHFASRSDNVATIEALMSRGLDVDLKDNRGSTPLMLAAAFGKIEAVNYLLNKGADPYFRDQLGRNSLHAASEGGNVLIITTIMSHGLDVDIKDNDGSTPLMLAAEFGKIEAVNYLLDKGADPFIGDQFGRNSLHAASEGGNVAIIETVMLHGPDVDSKDNRGSTPFMLAAAFGKIEAVNYLLDKGADPYIRDQLERNSLHAASEGGNVAVVETLMSRGLSVDPKNNSGITPLMMAAASSKIEAVNYLLDQGADPYIRDQFGRNSLHAASEGGNVAIIETLMSRGLDVDSKDGEGKTPLMLAAARGKIEAVNFFLEKGADIYIRDQSGRNSLHVASEGDNVALIETVMSRGLDVDSKLPTNDSTPLMLAAGLGNIEAVNCLLDKGADPFIRDQLGRNLLHAASKGGNVAIITKMLSLGLDVNSKDVMDRTPFNIAEQFGQIEAVNFLLSKGGH</sequence>
<dbReference type="SUPFAM" id="SSF47986">
    <property type="entry name" value="DEATH domain"/>
    <property type="match status" value="2"/>
</dbReference>
<dbReference type="InterPro" id="IPR036770">
    <property type="entry name" value="Ankyrin_rpt-contain_sf"/>
</dbReference>
<feature type="repeat" description="ANK" evidence="3">
    <location>
        <begin position="901"/>
        <end position="933"/>
    </location>
</feature>
<evidence type="ECO:0000256" key="1">
    <source>
        <dbReference type="ARBA" id="ARBA00022737"/>
    </source>
</evidence>
<feature type="repeat" description="ANK" evidence="3">
    <location>
        <begin position="604"/>
        <end position="636"/>
    </location>
</feature>
<feature type="repeat" description="ANK" evidence="3">
    <location>
        <begin position="538"/>
        <end position="570"/>
    </location>
</feature>
<feature type="repeat" description="ANK" evidence="3">
    <location>
        <begin position="968"/>
        <end position="1000"/>
    </location>
</feature>
<keyword evidence="1" id="KW-0677">Repeat</keyword>
<feature type="compositionally biased region" description="Basic and acidic residues" evidence="5">
    <location>
        <begin position="331"/>
        <end position="343"/>
    </location>
</feature>
<dbReference type="Proteomes" id="UP001159428">
    <property type="component" value="Unassembled WGS sequence"/>
</dbReference>
<dbReference type="AlphaFoldDB" id="A0AAU9XEE4"/>
<evidence type="ECO:0000256" key="5">
    <source>
        <dbReference type="SAM" id="MobiDB-lite"/>
    </source>
</evidence>
<evidence type="ECO:0000256" key="4">
    <source>
        <dbReference type="SAM" id="Coils"/>
    </source>
</evidence>
<feature type="repeat" description="ANK" evidence="3">
    <location>
        <begin position="769"/>
        <end position="801"/>
    </location>
</feature>
<feature type="repeat" description="ANK" evidence="3">
    <location>
        <begin position="934"/>
        <end position="966"/>
    </location>
</feature>
<feature type="repeat" description="ANK" evidence="3">
    <location>
        <begin position="802"/>
        <end position="834"/>
    </location>
</feature>
<organism evidence="7 8">
    <name type="scientific">Pocillopora meandrina</name>
    <dbReference type="NCBI Taxonomy" id="46732"/>
    <lineage>
        <taxon>Eukaryota</taxon>
        <taxon>Metazoa</taxon>
        <taxon>Cnidaria</taxon>
        <taxon>Anthozoa</taxon>
        <taxon>Hexacorallia</taxon>
        <taxon>Scleractinia</taxon>
        <taxon>Astrocoeniina</taxon>
        <taxon>Pocilloporidae</taxon>
        <taxon>Pocillopora</taxon>
    </lineage>
</organism>
<feature type="repeat" description="ANK" evidence="3">
    <location>
        <begin position="1034"/>
        <end position="1060"/>
    </location>
</feature>
<feature type="repeat" description="ANK" evidence="3">
    <location>
        <begin position="637"/>
        <end position="669"/>
    </location>
</feature>
<dbReference type="EMBL" id="CALNXJ010000038">
    <property type="protein sequence ID" value="CAH3143681.1"/>
    <property type="molecule type" value="Genomic_DNA"/>
</dbReference>
<proteinExistence type="predicted"/>
<feature type="repeat" description="ANK" evidence="3">
    <location>
        <begin position="703"/>
        <end position="735"/>
    </location>
</feature>
<feature type="domain" description="DED" evidence="6">
    <location>
        <begin position="90"/>
        <end position="170"/>
    </location>
</feature>
<feature type="coiled-coil region" evidence="4">
    <location>
        <begin position="360"/>
        <end position="387"/>
    </location>
</feature>
<dbReference type="GO" id="GO:0042981">
    <property type="term" value="P:regulation of apoptotic process"/>
    <property type="evidence" value="ECO:0007669"/>
    <property type="project" value="InterPro"/>
</dbReference>
<dbReference type="PROSITE" id="PS50168">
    <property type="entry name" value="DED"/>
    <property type="match status" value="2"/>
</dbReference>
<feature type="repeat" description="ANK" evidence="3">
    <location>
        <begin position="505"/>
        <end position="537"/>
    </location>
</feature>
<dbReference type="InterPro" id="IPR049341">
    <property type="entry name" value="TRADD-like_N"/>
</dbReference>
<feature type="repeat" description="ANK" evidence="3">
    <location>
        <begin position="472"/>
        <end position="504"/>
    </location>
</feature>
<accession>A0AAU9XEE4</accession>
<keyword evidence="2 3" id="KW-0040">ANK repeat</keyword>
<reference evidence="7 8" key="1">
    <citation type="submission" date="2022-05" db="EMBL/GenBank/DDBJ databases">
        <authorList>
            <consortium name="Genoscope - CEA"/>
            <person name="William W."/>
        </authorList>
    </citation>
    <scope>NUCLEOTIDE SEQUENCE [LARGE SCALE GENOMIC DNA]</scope>
</reference>
<feature type="repeat" description="ANK" evidence="3">
    <location>
        <begin position="1001"/>
        <end position="1033"/>
    </location>
</feature>
<dbReference type="Pfam" id="PF12796">
    <property type="entry name" value="Ank_2"/>
    <property type="match status" value="4"/>
</dbReference>
<feature type="repeat" description="ANK" evidence="3">
    <location>
        <begin position="736"/>
        <end position="768"/>
    </location>
</feature>
<dbReference type="Pfam" id="PF13637">
    <property type="entry name" value="Ank_4"/>
    <property type="match status" value="2"/>
</dbReference>
<feature type="repeat" description="ANK" evidence="3">
    <location>
        <begin position="835"/>
        <end position="867"/>
    </location>
</feature>
<evidence type="ECO:0000313" key="7">
    <source>
        <dbReference type="EMBL" id="CAH3143681.1"/>
    </source>
</evidence>
<dbReference type="PROSITE" id="PS50088">
    <property type="entry name" value="ANK_REPEAT"/>
    <property type="match status" value="18"/>
</dbReference>
<feature type="coiled-coil region" evidence="4">
    <location>
        <begin position="81"/>
        <end position="141"/>
    </location>
</feature>
<dbReference type="SMART" id="SM00248">
    <property type="entry name" value="ANK"/>
    <property type="match status" value="18"/>
</dbReference>
<feature type="region of interest" description="Disordered" evidence="5">
    <location>
        <begin position="331"/>
        <end position="356"/>
    </location>
</feature>
<feature type="repeat" description="ANK" evidence="3">
    <location>
        <begin position="571"/>
        <end position="603"/>
    </location>
</feature>
<dbReference type="Pfam" id="PF20694">
    <property type="entry name" value="TRADD-like_N"/>
    <property type="match status" value="1"/>
</dbReference>